<evidence type="ECO:0000313" key="2">
    <source>
        <dbReference type="Proteomes" id="UP000829398"/>
    </source>
</evidence>
<dbReference type="Proteomes" id="UP000829398">
    <property type="component" value="Chromosome 4"/>
</dbReference>
<name>A0ACB8LMV2_CITSI</name>
<dbReference type="EMBL" id="CM039173">
    <property type="protein sequence ID" value="KAH9774619.1"/>
    <property type="molecule type" value="Genomic_DNA"/>
</dbReference>
<protein>
    <submittedName>
        <fullName evidence="1">Beta-glucosidase 17</fullName>
    </submittedName>
</protein>
<proteinExistence type="predicted"/>
<sequence>MGLDQGVLLLFVVAVAGFLQSGCTTVSDGINGTNTKPSHYPYSMPFNRTSFPAGFIFGAGSAAYQSEGAALEDGRGPSIWDTFVREHPEKIFDRSTGDIASGFYHHYKEDIKLMKKVGLDSFRFSISWTRILPNIKPFVTLLHFDPPQALEEEYGGFLSPKIVLILVVTTGRGACRKDFVDYGDFCFKTYGDRVKLWASMNEPNGMVMNGYNGGSFAPGRCSNYVGNCTAGDSATEPYIAAHNMLLSHGALVNLYKHKYQPYQMGKIGITILTHWFEPKFKTAASRQAASRARDFFFGWFADPVTFGNYPESMRRIVGKRLPKFTEGESKLVKGSFDFLAVNYYTTNYADAAPPPNAFQLSYTADRQVNLTTERDGVPVGSPTALGWLFVHPKGLQELLLYLKKKYNNPTIYITENGLADDASLPLKVALKDSMRIRYLHSHLQYLLKAIKEGVNVKAYYIWTFWDDFEWDAGYTVRFGITYVDFKNNLTRYLKYSAYWFKMFLLN</sequence>
<gene>
    <name evidence="1" type="ORF">KPL71_013704</name>
</gene>
<organism evidence="1 2">
    <name type="scientific">Citrus sinensis</name>
    <name type="common">Sweet orange</name>
    <name type="synonym">Citrus aurantium var. sinensis</name>
    <dbReference type="NCBI Taxonomy" id="2711"/>
    <lineage>
        <taxon>Eukaryota</taxon>
        <taxon>Viridiplantae</taxon>
        <taxon>Streptophyta</taxon>
        <taxon>Embryophyta</taxon>
        <taxon>Tracheophyta</taxon>
        <taxon>Spermatophyta</taxon>
        <taxon>Magnoliopsida</taxon>
        <taxon>eudicotyledons</taxon>
        <taxon>Gunneridae</taxon>
        <taxon>Pentapetalae</taxon>
        <taxon>rosids</taxon>
        <taxon>malvids</taxon>
        <taxon>Sapindales</taxon>
        <taxon>Rutaceae</taxon>
        <taxon>Aurantioideae</taxon>
        <taxon>Citrus</taxon>
    </lineage>
</organism>
<keyword evidence="2" id="KW-1185">Reference proteome</keyword>
<accession>A0ACB8LMV2</accession>
<reference evidence="2" key="1">
    <citation type="journal article" date="2023" name="Hortic. Res.">
        <title>A chromosome-level phased genome enabling allele-level studies in sweet orange: a case study on citrus Huanglongbing tolerance.</title>
        <authorList>
            <person name="Wu B."/>
            <person name="Yu Q."/>
            <person name="Deng Z."/>
            <person name="Duan Y."/>
            <person name="Luo F."/>
            <person name="Gmitter F. Jr."/>
        </authorList>
    </citation>
    <scope>NUCLEOTIDE SEQUENCE [LARGE SCALE GENOMIC DNA]</scope>
    <source>
        <strain evidence="2">cv. Valencia</strain>
    </source>
</reference>
<comment type="caution">
    <text evidence="1">The sequence shown here is derived from an EMBL/GenBank/DDBJ whole genome shotgun (WGS) entry which is preliminary data.</text>
</comment>
<evidence type="ECO:0000313" key="1">
    <source>
        <dbReference type="EMBL" id="KAH9774619.1"/>
    </source>
</evidence>